<dbReference type="Proteomes" id="UP000287519">
    <property type="component" value="Unassembled WGS sequence"/>
</dbReference>
<evidence type="ECO:0000259" key="1">
    <source>
        <dbReference type="Pfam" id="PF11716"/>
    </source>
</evidence>
<dbReference type="InterPro" id="IPR024344">
    <property type="entry name" value="MDMPI_metal-binding"/>
</dbReference>
<comment type="caution">
    <text evidence="2">The sequence shown here is derived from an EMBL/GenBank/DDBJ whole genome shotgun (WGS) entry which is preliminary data.</text>
</comment>
<organism evidence="2 3">
    <name type="scientific">Rhodococcus wratislaviensis</name>
    <name type="common">Tsukamurella wratislaviensis</name>
    <dbReference type="NCBI Taxonomy" id="44752"/>
    <lineage>
        <taxon>Bacteria</taxon>
        <taxon>Bacillati</taxon>
        <taxon>Actinomycetota</taxon>
        <taxon>Actinomycetes</taxon>
        <taxon>Mycobacteriales</taxon>
        <taxon>Nocardiaceae</taxon>
        <taxon>Rhodococcus</taxon>
    </lineage>
</organism>
<dbReference type="AlphaFoldDB" id="A0A402CAR5"/>
<keyword evidence="3" id="KW-1185">Reference proteome</keyword>
<reference evidence="2 3" key="1">
    <citation type="submission" date="2018-11" db="EMBL/GenBank/DDBJ databases">
        <title>Microbial catabolism of amino acid.</title>
        <authorList>
            <person name="Hibi M."/>
            <person name="Ogawa J."/>
        </authorList>
    </citation>
    <scope>NUCLEOTIDE SEQUENCE [LARGE SCALE GENOMIC DNA]</scope>
    <source>
        <strain evidence="2 3">C31-06</strain>
    </source>
</reference>
<dbReference type="InterPro" id="IPR034660">
    <property type="entry name" value="DinB/YfiT-like"/>
</dbReference>
<evidence type="ECO:0000313" key="2">
    <source>
        <dbReference type="EMBL" id="GCE40663.1"/>
    </source>
</evidence>
<dbReference type="Gene3D" id="1.20.120.450">
    <property type="entry name" value="dinb family like domain"/>
    <property type="match status" value="1"/>
</dbReference>
<evidence type="ECO:0000313" key="3">
    <source>
        <dbReference type="Proteomes" id="UP000287519"/>
    </source>
</evidence>
<sequence length="208" mass="22471">MPTMNVDEVRRWDARAVEASVEIVSHVTSRDLQRATPCAQWTLGELLAHMTVQHRGFAAAAAGNGPDLSHWRPHASADPVADYRAAADAVLGAFARDGVGERQFWLPEISTEFPFPAATAVGFHFLDYVVHSWDVARSLGLDFVPESGMVAAVLPIARLVPDGADRLREGAAFAPGLPAGADSADFDAVLSLLGRSSQWHAEYETRRV</sequence>
<dbReference type="NCBIfam" id="TIGR03086">
    <property type="entry name" value="TIGR03086 family metal-binding protein"/>
    <property type="match status" value="1"/>
</dbReference>
<proteinExistence type="predicted"/>
<feature type="domain" description="Mycothiol-dependent maleylpyruvate isomerase metal-binding" evidence="1">
    <location>
        <begin position="15"/>
        <end position="136"/>
    </location>
</feature>
<dbReference type="InterPro" id="IPR017517">
    <property type="entry name" value="Maleyloyr_isom"/>
</dbReference>
<accession>A0A402CAR5</accession>
<dbReference type="SUPFAM" id="SSF109854">
    <property type="entry name" value="DinB/YfiT-like putative metalloenzymes"/>
    <property type="match status" value="1"/>
</dbReference>
<dbReference type="EMBL" id="BHYM01000037">
    <property type="protein sequence ID" value="GCE40663.1"/>
    <property type="molecule type" value="Genomic_DNA"/>
</dbReference>
<protein>
    <recommendedName>
        <fullName evidence="1">Mycothiol-dependent maleylpyruvate isomerase metal-binding domain-containing protein</fullName>
    </recommendedName>
</protein>
<gene>
    <name evidence="2" type="ORF">Rhow_004306</name>
</gene>
<dbReference type="InterPro" id="IPR017520">
    <property type="entry name" value="CHP03086"/>
</dbReference>
<dbReference type="GO" id="GO:0046872">
    <property type="term" value="F:metal ion binding"/>
    <property type="evidence" value="ECO:0007669"/>
    <property type="project" value="InterPro"/>
</dbReference>
<dbReference type="NCBIfam" id="TIGR03083">
    <property type="entry name" value="maleylpyruvate isomerase family mycothiol-dependent enzyme"/>
    <property type="match status" value="1"/>
</dbReference>
<dbReference type="Pfam" id="PF11716">
    <property type="entry name" value="MDMPI_N"/>
    <property type="match status" value="1"/>
</dbReference>
<name>A0A402CAR5_RHOWR</name>